<evidence type="ECO:0000313" key="2">
    <source>
        <dbReference type="EMBL" id="ETR97195.1"/>
    </source>
</evidence>
<name>A0A024RYE0_HYPJR</name>
<dbReference type="AlphaFoldDB" id="A0A024RYE0"/>
<dbReference type="EMBL" id="KI911175">
    <property type="protein sequence ID" value="ETR97195.1"/>
    <property type="molecule type" value="Genomic_DNA"/>
</dbReference>
<dbReference type="Proteomes" id="UP000024376">
    <property type="component" value="Unassembled WGS sequence"/>
</dbReference>
<reference evidence="3" key="1">
    <citation type="journal article" date="2013" name="Ind. Biotechnol.">
        <title>Comparative genomics analysis of Trichoderma reesei strains.</title>
        <authorList>
            <person name="Koike H."/>
            <person name="Aerts A."/>
            <person name="LaButti K."/>
            <person name="Grigoriev I.V."/>
            <person name="Baker S.E."/>
        </authorList>
    </citation>
    <scope>NUCLEOTIDE SEQUENCE [LARGE SCALE GENOMIC DNA]</scope>
    <source>
        <strain evidence="3">ATCC 56765 / BCRC 32924 / NRRL 11460 / Rut C-30</strain>
    </source>
</reference>
<organism evidence="2 3">
    <name type="scientific">Hypocrea jecorina (strain ATCC 56765 / BCRC 32924 / NRRL 11460 / Rut C-30)</name>
    <name type="common">Trichoderma reesei</name>
    <dbReference type="NCBI Taxonomy" id="1344414"/>
    <lineage>
        <taxon>Eukaryota</taxon>
        <taxon>Fungi</taxon>
        <taxon>Dikarya</taxon>
        <taxon>Ascomycota</taxon>
        <taxon>Pezizomycotina</taxon>
        <taxon>Sordariomycetes</taxon>
        <taxon>Hypocreomycetidae</taxon>
        <taxon>Hypocreales</taxon>
        <taxon>Hypocreaceae</taxon>
        <taxon>Trichoderma</taxon>
    </lineage>
</organism>
<evidence type="ECO:0000256" key="1">
    <source>
        <dbReference type="SAM" id="MobiDB-lite"/>
    </source>
</evidence>
<feature type="compositionally biased region" description="Low complexity" evidence="1">
    <location>
        <begin position="186"/>
        <end position="202"/>
    </location>
</feature>
<sequence length="251" mass="27983">MSRSPNSLWSQMMSLLDAGSEETYDAICEELKKIPSIAAWAKHKKSNLIRFGINRHCNDMESNDWDLLPSHTNTVEVLHEISYRWSGRYAALKKVVDHCRLYDANVIQGDANFRLSGITHTYRDTSLTGRFIHQSKQGVKKKNARAAQAIRARRGNIIQTFLDNPIAQPIASASALERLPQTPVHSLPSSSARSQSSAGINSGLTAGPSSARARSVLSFSERCFWSKTKAESTFSPVSTVFKRFKLKDKLT</sequence>
<dbReference type="KEGG" id="trr:M419DRAFT_92122"/>
<accession>A0A024RYE0</accession>
<feature type="region of interest" description="Disordered" evidence="1">
    <location>
        <begin position="182"/>
        <end position="209"/>
    </location>
</feature>
<dbReference type="HOGENOM" id="CLU_1107775_0_0_1"/>
<proteinExistence type="predicted"/>
<protein>
    <submittedName>
        <fullName evidence="2">Uncharacterized protein</fullName>
    </submittedName>
</protein>
<evidence type="ECO:0000313" key="3">
    <source>
        <dbReference type="Proteomes" id="UP000024376"/>
    </source>
</evidence>
<gene>
    <name evidence="2" type="ORF">M419DRAFT_92122</name>
</gene>